<protein>
    <recommendedName>
        <fullName evidence="6">PHD-type domain-containing protein</fullName>
    </recommendedName>
</protein>
<dbReference type="VEuPathDB" id="FungiDB:H310_01654"/>
<evidence type="ECO:0000256" key="1">
    <source>
        <dbReference type="ARBA" id="ARBA00022723"/>
    </source>
</evidence>
<evidence type="ECO:0000313" key="7">
    <source>
        <dbReference type="EMBL" id="ETW09255.1"/>
    </source>
</evidence>
<keyword evidence="3" id="KW-0862">Zinc</keyword>
<dbReference type="PROSITE" id="PS01359">
    <property type="entry name" value="ZF_PHD_1"/>
    <property type="match status" value="1"/>
</dbReference>
<proteinExistence type="predicted"/>
<dbReference type="InterPro" id="IPR013083">
    <property type="entry name" value="Znf_RING/FYVE/PHD"/>
</dbReference>
<feature type="region of interest" description="Disordered" evidence="5">
    <location>
        <begin position="44"/>
        <end position="66"/>
    </location>
</feature>
<dbReference type="RefSeq" id="XP_008863060.1">
    <property type="nucleotide sequence ID" value="XM_008864838.1"/>
</dbReference>
<dbReference type="InterPro" id="IPR019787">
    <property type="entry name" value="Znf_PHD-finger"/>
</dbReference>
<dbReference type="PROSITE" id="PS50016">
    <property type="entry name" value="ZF_PHD_2"/>
    <property type="match status" value="1"/>
</dbReference>
<dbReference type="STRING" id="157072.A0A024UTG3"/>
<dbReference type="GO" id="GO:0008270">
    <property type="term" value="F:zinc ion binding"/>
    <property type="evidence" value="ECO:0007669"/>
    <property type="project" value="UniProtKB-KW"/>
</dbReference>
<feature type="domain" description="PHD-type" evidence="6">
    <location>
        <begin position="109"/>
        <end position="157"/>
    </location>
</feature>
<dbReference type="InterPro" id="IPR019786">
    <property type="entry name" value="Zinc_finger_PHD-type_CS"/>
</dbReference>
<organism evidence="7">
    <name type="scientific">Aphanomyces invadans</name>
    <dbReference type="NCBI Taxonomy" id="157072"/>
    <lineage>
        <taxon>Eukaryota</taxon>
        <taxon>Sar</taxon>
        <taxon>Stramenopiles</taxon>
        <taxon>Oomycota</taxon>
        <taxon>Saprolegniomycetes</taxon>
        <taxon>Saprolegniales</taxon>
        <taxon>Verrucalvaceae</taxon>
        <taxon>Aphanomyces</taxon>
    </lineage>
</organism>
<evidence type="ECO:0000256" key="4">
    <source>
        <dbReference type="PROSITE-ProRule" id="PRU00146"/>
    </source>
</evidence>
<dbReference type="InterPro" id="IPR035898">
    <property type="entry name" value="TAZ_dom_sf"/>
</dbReference>
<dbReference type="PANTHER" id="PTHR24102">
    <property type="entry name" value="PHD FINGER PROTEIN"/>
    <property type="match status" value="1"/>
</dbReference>
<dbReference type="OrthoDB" id="432829at2759"/>
<dbReference type="GeneID" id="20078704"/>
<keyword evidence="1" id="KW-0479">Metal-binding</keyword>
<evidence type="ECO:0000259" key="6">
    <source>
        <dbReference type="PROSITE" id="PS50016"/>
    </source>
</evidence>
<evidence type="ECO:0000256" key="2">
    <source>
        <dbReference type="ARBA" id="ARBA00022771"/>
    </source>
</evidence>
<evidence type="ECO:0000256" key="3">
    <source>
        <dbReference type="ARBA" id="ARBA00022833"/>
    </source>
</evidence>
<dbReference type="SUPFAM" id="SSF57903">
    <property type="entry name" value="FYVE/PHD zinc finger"/>
    <property type="match status" value="1"/>
</dbReference>
<dbReference type="Pfam" id="PF00628">
    <property type="entry name" value="PHD"/>
    <property type="match status" value="1"/>
</dbReference>
<evidence type="ECO:0000256" key="5">
    <source>
        <dbReference type="SAM" id="MobiDB-lite"/>
    </source>
</evidence>
<dbReference type="InterPro" id="IPR011011">
    <property type="entry name" value="Znf_FYVE_PHD"/>
</dbReference>
<sequence length="270" mass="30070">MSAVAEYDWNAEFNKDKRLKEMKGACYQILSRLKLAEEAAKEVTRPKKTVPLNLESSSSSTDSDVLHKTYWNPMDEMSEYENDGSDRPRTPAVAIKVSDPDDDIDDESDKPCAVCHRNDNAGDSMFCDSCDEVYHTYCVGLHAVPEGSFFCPPCVKKTSAVLLERFMDATVSDLNDVLIHVATCPSTDEPCNDSAHKGHCEFYKNFLRCMSMLNLQIQGTKIAAKLASALGYHAAHCRESTFCNVPTCNGANRRKNIPPRVQPLQLDDAE</sequence>
<dbReference type="Gene3D" id="3.30.40.10">
    <property type="entry name" value="Zinc/RING finger domain, C3HC4 (zinc finger)"/>
    <property type="match status" value="1"/>
</dbReference>
<name>A0A024UTG3_9STRA</name>
<dbReference type="SMART" id="SM00249">
    <property type="entry name" value="PHD"/>
    <property type="match status" value="1"/>
</dbReference>
<reference evidence="7" key="1">
    <citation type="submission" date="2013-12" db="EMBL/GenBank/DDBJ databases">
        <title>The Genome Sequence of Aphanomyces invadans NJM9701.</title>
        <authorList>
            <consortium name="The Broad Institute Genomics Platform"/>
            <person name="Russ C."/>
            <person name="Tyler B."/>
            <person name="van West P."/>
            <person name="Dieguez-Uribeondo J."/>
            <person name="Young S.K."/>
            <person name="Zeng Q."/>
            <person name="Gargeya S."/>
            <person name="Fitzgerald M."/>
            <person name="Abouelleil A."/>
            <person name="Alvarado L."/>
            <person name="Chapman S.B."/>
            <person name="Gainer-Dewar J."/>
            <person name="Goldberg J."/>
            <person name="Griggs A."/>
            <person name="Gujja S."/>
            <person name="Hansen M."/>
            <person name="Howarth C."/>
            <person name="Imamovic A."/>
            <person name="Ireland A."/>
            <person name="Larimer J."/>
            <person name="McCowan C."/>
            <person name="Murphy C."/>
            <person name="Pearson M."/>
            <person name="Poon T.W."/>
            <person name="Priest M."/>
            <person name="Roberts A."/>
            <person name="Saif S."/>
            <person name="Shea T."/>
            <person name="Sykes S."/>
            <person name="Wortman J."/>
            <person name="Nusbaum C."/>
            <person name="Birren B."/>
        </authorList>
    </citation>
    <scope>NUCLEOTIDE SEQUENCE [LARGE SCALE GENOMIC DNA]</scope>
    <source>
        <strain evidence="7">NJM9701</strain>
    </source>
</reference>
<dbReference type="PANTHER" id="PTHR24102:SF28">
    <property type="entry name" value="PHD-TYPE DOMAIN-CONTAINING PROTEIN"/>
    <property type="match status" value="1"/>
</dbReference>
<dbReference type="EMBL" id="KI913953">
    <property type="protein sequence ID" value="ETW09255.1"/>
    <property type="molecule type" value="Genomic_DNA"/>
</dbReference>
<dbReference type="AlphaFoldDB" id="A0A024UTG3"/>
<dbReference type="Gene3D" id="1.20.1020.10">
    <property type="entry name" value="TAZ domain"/>
    <property type="match status" value="1"/>
</dbReference>
<keyword evidence="2 4" id="KW-0863">Zinc-finger</keyword>
<accession>A0A024UTG3</accession>
<gene>
    <name evidence="7" type="ORF">H310_01654</name>
</gene>
<dbReference type="InterPro" id="IPR001965">
    <property type="entry name" value="Znf_PHD"/>
</dbReference>
<dbReference type="SUPFAM" id="SSF57933">
    <property type="entry name" value="TAZ domain"/>
    <property type="match status" value="1"/>
</dbReference>